<evidence type="ECO:0000313" key="3">
    <source>
        <dbReference type="Proteomes" id="UP000721844"/>
    </source>
</evidence>
<dbReference type="AlphaFoldDB" id="A0A964E5N5"/>
<keyword evidence="3" id="KW-1185">Reference proteome</keyword>
<dbReference type="RefSeq" id="WP_227309354.1">
    <property type="nucleotide sequence ID" value="NZ_JAESVA010000008.1"/>
</dbReference>
<evidence type="ECO:0000313" key="2">
    <source>
        <dbReference type="EMBL" id="MCB8882704.1"/>
    </source>
</evidence>
<gene>
    <name evidence="2" type="ORF">ACELLULO517_20840</name>
</gene>
<organism evidence="2 3">
    <name type="scientific">Acidisoma cellulosilyticum</name>
    <dbReference type="NCBI Taxonomy" id="2802395"/>
    <lineage>
        <taxon>Bacteria</taxon>
        <taxon>Pseudomonadati</taxon>
        <taxon>Pseudomonadota</taxon>
        <taxon>Alphaproteobacteria</taxon>
        <taxon>Acetobacterales</taxon>
        <taxon>Acidocellaceae</taxon>
        <taxon>Acidisoma</taxon>
    </lineage>
</organism>
<reference evidence="2 3" key="1">
    <citation type="journal article" date="2021" name="Microorganisms">
        <title>Acidisoma silvae sp. nov. and Acidisomacellulosilytica sp. nov., Two Acidophilic Bacteria Isolated from Decaying Wood, Hydrolyzing Cellulose and Producing Poly-3-hydroxybutyrate.</title>
        <authorList>
            <person name="Mieszkin S."/>
            <person name="Pouder E."/>
            <person name="Uroz S."/>
            <person name="Simon-Colin C."/>
            <person name="Alain K."/>
        </authorList>
    </citation>
    <scope>NUCLEOTIDE SEQUENCE [LARGE SCALE GENOMIC DNA]</scope>
    <source>
        <strain evidence="2 3">HW T5.17</strain>
    </source>
</reference>
<protein>
    <recommendedName>
        <fullName evidence="1">Segregation and condensation protein A</fullName>
    </recommendedName>
</protein>
<dbReference type="Proteomes" id="UP000721844">
    <property type="component" value="Unassembled WGS sequence"/>
</dbReference>
<dbReference type="Pfam" id="PF02616">
    <property type="entry name" value="SMC_ScpA"/>
    <property type="match status" value="1"/>
</dbReference>
<name>A0A964E5N5_9PROT</name>
<dbReference type="InterPro" id="IPR003768">
    <property type="entry name" value="ScpA"/>
</dbReference>
<dbReference type="PANTHER" id="PTHR33969">
    <property type="entry name" value="SEGREGATION AND CONDENSATION PROTEIN A"/>
    <property type="match status" value="1"/>
</dbReference>
<accession>A0A964E5N5</accession>
<dbReference type="EMBL" id="JAESVA010000008">
    <property type="protein sequence ID" value="MCB8882704.1"/>
    <property type="molecule type" value="Genomic_DNA"/>
</dbReference>
<evidence type="ECO:0000256" key="1">
    <source>
        <dbReference type="ARBA" id="ARBA00044777"/>
    </source>
</evidence>
<comment type="caution">
    <text evidence="2">The sequence shown here is derived from an EMBL/GenBank/DDBJ whole genome shotgun (WGS) entry which is preliminary data.</text>
</comment>
<sequence length="265" mass="28990">MDDKGTPLVAAASDDAWERPERLPTSPVLHLEGFDGPMDLLLDLVERQRIDFGGVSILDLAEQFTAAMARFAGQVSLERRADWLVLATRLVLLRSRLLFPASPEAAADAEAEAAQEIRRLDERIAMRAAGAWLGQRPQLGVDTFARPLADPPREGGYVALMEACLVVLRGPDDRGQPEPVYSRILPDLWRVSDALVRIPELLARHPQGGEIAAFLPPIAPHDPDRDEKLRTAFASTLLAGLELAKQGEVAVEQTTPMGLCWLRGA</sequence>
<dbReference type="PANTHER" id="PTHR33969:SF2">
    <property type="entry name" value="SEGREGATION AND CONDENSATION PROTEIN A"/>
    <property type="match status" value="1"/>
</dbReference>
<dbReference type="Gene3D" id="6.10.250.2410">
    <property type="match status" value="1"/>
</dbReference>
<proteinExistence type="predicted"/>